<accession>A0A0D2KES5</accession>
<dbReference type="InterPro" id="IPR046496">
    <property type="entry name" value="DUF6589"/>
</dbReference>
<proteinExistence type="predicted"/>
<dbReference type="AlphaFoldDB" id="A0A0D2KES5"/>
<sequence>LDSQENGTCATITPLFDASPEDIKVADFQSNFLDAEALSIKDILHSPDECDTFKKNLIFTILRTIVKFGGDRFKHFEKELHQNQPKTKEKIKLHKSELYPLPPWNIDESTITGNAKVDEAIVNELKLPDIPEFSDRVRFQGGDQLSIARLRALEIIRGGQEGGYNGFFWGACSDVQARAWPESPGLGLKARAWASHSARTLWYIIWSTERVQCRYIICVHRIRWTRE</sequence>
<dbReference type="Proteomes" id="UP000054270">
    <property type="component" value="Unassembled WGS sequence"/>
</dbReference>
<reference evidence="3" key="1">
    <citation type="submission" date="2014-04" db="EMBL/GenBank/DDBJ databases">
        <title>Evolutionary Origins and Diversification of the Mycorrhizal Mutualists.</title>
        <authorList>
            <consortium name="DOE Joint Genome Institute"/>
            <consortium name="Mycorrhizal Genomics Consortium"/>
            <person name="Kohler A."/>
            <person name="Kuo A."/>
            <person name="Nagy L.G."/>
            <person name="Floudas D."/>
            <person name="Copeland A."/>
            <person name="Barry K.W."/>
            <person name="Cichocki N."/>
            <person name="Veneault-Fourrey C."/>
            <person name="LaButti K."/>
            <person name="Lindquist E.A."/>
            <person name="Lipzen A."/>
            <person name="Lundell T."/>
            <person name="Morin E."/>
            <person name="Murat C."/>
            <person name="Riley R."/>
            <person name="Ohm R."/>
            <person name="Sun H."/>
            <person name="Tunlid A."/>
            <person name="Henrissat B."/>
            <person name="Grigoriev I.V."/>
            <person name="Hibbett D.S."/>
            <person name="Martin F."/>
        </authorList>
    </citation>
    <scope>NUCLEOTIDE SEQUENCE [LARGE SCALE GENOMIC DNA]</scope>
    <source>
        <strain evidence="3">FD-334 SS-4</strain>
    </source>
</reference>
<gene>
    <name evidence="2" type="ORF">HYPSUDRAFT_152096</name>
</gene>
<dbReference type="OrthoDB" id="2496395at2759"/>
<dbReference type="EMBL" id="KN817810">
    <property type="protein sequence ID" value="KJA12992.1"/>
    <property type="molecule type" value="Genomic_DNA"/>
</dbReference>
<dbReference type="OMA" id="HIQFLAG"/>
<evidence type="ECO:0000313" key="3">
    <source>
        <dbReference type="Proteomes" id="UP000054270"/>
    </source>
</evidence>
<name>A0A0D2KES5_HYPSF</name>
<protein>
    <recommendedName>
        <fullName evidence="1">DUF6589 domain-containing protein</fullName>
    </recommendedName>
</protein>
<evidence type="ECO:0000313" key="2">
    <source>
        <dbReference type="EMBL" id="KJA12992.1"/>
    </source>
</evidence>
<organism evidence="2 3">
    <name type="scientific">Hypholoma sublateritium (strain FD-334 SS-4)</name>
    <dbReference type="NCBI Taxonomy" id="945553"/>
    <lineage>
        <taxon>Eukaryota</taxon>
        <taxon>Fungi</taxon>
        <taxon>Dikarya</taxon>
        <taxon>Basidiomycota</taxon>
        <taxon>Agaricomycotina</taxon>
        <taxon>Agaricomycetes</taxon>
        <taxon>Agaricomycetidae</taxon>
        <taxon>Agaricales</taxon>
        <taxon>Agaricineae</taxon>
        <taxon>Strophariaceae</taxon>
        <taxon>Hypholoma</taxon>
    </lineage>
</organism>
<keyword evidence="3" id="KW-1185">Reference proteome</keyword>
<dbReference type="Pfam" id="PF20231">
    <property type="entry name" value="DUF6589"/>
    <property type="match status" value="1"/>
</dbReference>
<feature type="non-terminal residue" evidence="2">
    <location>
        <position position="1"/>
    </location>
</feature>
<feature type="domain" description="DUF6589" evidence="1">
    <location>
        <begin position="35"/>
        <end position="169"/>
    </location>
</feature>
<evidence type="ECO:0000259" key="1">
    <source>
        <dbReference type="Pfam" id="PF20231"/>
    </source>
</evidence>
<dbReference type="STRING" id="945553.A0A0D2KES5"/>